<reference evidence="2 3" key="1">
    <citation type="submission" date="2024-08" db="EMBL/GenBank/DDBJ databases">
        <title>The draft genome of Apodemus speciosus.</title>
        <authorList>
            <person name="Nabeshima K."/>
            <person name="Suzuki S."/>
            <person name="Onuma M."/>
        </authorList>
    </citation>
    <scope>NUCLEOTIDE SEQUENCE [LARGE SCALE GENOMIC DNA]</scope>
    <source>
        <strain evidence="2">IB14-021</strain>
    </source>
</reference>
<sequence length="72" mass="8043">MIQEELLVEGFRKKSDMLKNEISKLREEVERTRKKPSLFANILDTVGDAFIMILPGAGKLCGAGLKVLSSFM</sequence>
<gene>
    <name evidence="2" type="ORF">APTSU1_001860200</name>
</gene>
<organism evidence="2 3">
    <name type="scientific">Apodemus speciosus</name>
    <name type="common">Large Japanese field mouse</name>
    <dbReference type="NCBI Taxonomy" id="105296"/>
    <lineage>
        <taxon>Eukaryota</taxon>
        <taxon>Metazoa</taxon>
        <taxon>Chordata</taxon>
        <taxon>Craniata</taxon>
        <taxon>Vertebrata</taxon>
        <taxon>Euteleostomi</taxon>
        <taxon>Mammalia</taxon>
        <taxon>Eutheria</taxon>
        <taxon>Euarchontoglires</taxon>
        <taxon>Glires</taxon>
        <taxon>Rodentia</taxon>
        <taxon>Myomorpha</taxon>
        <taxon>Muroidea</taxon>
        <taxon>Muridae</taxon>
        <taxon>Murinae</taxon>
        <taxon>Apodemus</taxon>
    </lineage>
</organism>
<feature type="coiled-coil region" evidence="1">
    <location>
        <begin position="8"/>
        <end position="35"/>
    </location>
</feature>
<evidence type="ECO:0000256" key="1">
    <source>
        <dbReference type="SAM" id="Coils"/>
    </source>
</evidence>
<evidence type="ECO:0000313" key="2">
    <source>
        <dbReference type="EMBL" id="GAB1303357.1"/>
    </source>
</evidence>
<keyword evidence="1" id="KW-0175">Coiled coil</keyword>
<comment type="caution">
    <text evidence="2">The sequence shown here is derived from an EMBL/GenBank/DDBJ whole genome shotgun (WGS) entry which is preliminary data.</text>
</comment>
<dbReference type="Proteomes" id="UP001623349">
    <property type="component" value="Unassembled WGS sequence"/>
</dbReference>
<protein>
    <submittedName>
        <fullName evidence="2">Guanylate-binding protein 4</fullName>
    </submittedName>
</protein>
<proteinExistence type="predicted"/>
<keyword evidence="3" id="KW-1185">Reference proteome</keyword>
<name>A0ABQ0FVT1_APOSI</name>
<evidence type="ECO:0000313" key="3">
    <source>
        <dbReference type="Proteomes" id="UP001623349"/>
    </source>
</evidence>
<accession>A0ABQ0FVT1</accession>
<dbReference type="EMBL" id="BAAFST010000182">
    <property type="protein sequence ID" value="GAB1303357.1"/>
    <property type="molecule type" value="Genomic_DNA"/>
</dbReference>